<evidence type="ECO:0000313" key="2">
    <source>
        <dbReference type="EMBL" id="AET31968.1"/>
    </source>
</evidence>
<dbReference type="eggNOG" id="arCOG05595">
    <property type="taxonomic scope" value="Archaea"/>
</dbReference>
<keyword evidence="3" id="KW-1185">Reference proteome</keyword>
<dbReference type="STRING" id="1104324.P186_0516"/>
<gene>
    <name evidence="2" type="ORF">P186_0516</name>
</gene>
<sequence length="76" mass="7865">MPAIDYSALWAVIKTIFHAAASILAAPGLGEAGGRVMAALLFAALFFISGAFKKTRRVVGPLLAIAIIISILLALV</sequence>
<reference evidence="2 3" key="1">
    <citation type="journal article" date="2012" name="J. Bacteriol.">
        <title>Complete genome sequence of strain 1860, a crenarchaeon of the genus pyrobaculum able to grow with various electron acceptors.</title>
        <authorList>
            <person name="Mardanov A.V."/>
            <person name="Gumerov V.M."/>
            <person name="Slobodkina G.B."/>
            <person name="Beletsky A.V."/>
            <person name="Bonch-Osmolovskaya E.A."/>
            <person name="Ravin N.V."/>
            <person name="Skryabin K.G."/>
        </authorList>
    </citation>
    <scope>NUCLEOTIDE SEQUENCE [LARGE SCALE GENOMIC DNA]</scope>
    <source>
        <strain evidence="2 3">1860</strain>
    </source>
</reference>
<proteinExistence type="predicted"/>
<evidence type="ECO:0000256" key="1">
    <source>
        <dbReference type="SAM" id="Phobius"/>
    </source>
</evidence>
<name>G7VGY5_9CREN</name>
<dbReference type="GeneID" id="11594780"/>
<feature type="transmembrane region" description="Helical" evidence="1">
    <location>
        <begin position="7"/>
        <end position="26"/>
    </location>
</feature>
<keyword evidence="1" id="KW-0812">Transmembrane</keyword>
<evidence type="ECO:0000313" key="3">
    <source>
        <dbReference type="Proteomes" id="UP000005867"/>
    </source>
</evidence>
<feature type="transmembrane region" description="Helical" evidence="1">
    <location>
        <begin position="58"/>
        <end position="75"/>
    </location>
</feature>
<dbReference type="KEGG" id="pyr:P186_0516"/>
<organism evidence="2 3">
    <name type="scientific">Pyrobaculum ferrireducens</name>
    <dbReference type="NCBI Taxonomy" id="1104324"/>
    <lineage>
        <taxon>Archaea</taxon>
        <taxon>Thermoproteota</taxon>
        <taxon>Thermoprotei</taxon>
        <taxon>Thermoproteales</taxon>
        <taxon>Thermoproteaceae</taxon>
        <taxon>Pyrobaculum</taxon>
    </lineage>
</organism>
<protein>
    <submittedName>
        <fullName evidence="2">Uncharacterized protein</fullName>
    </submittedName>
</protein>
<keyword evidence="1" id="KW-0472">Membrane</keyword>
<feature type="transmembrane region" description="Helical" evidence="1">
    <location>
        <begin position="32"/>
        <end position="51"/>
    </location>
</feature>
<accession>G7VGY5</accession>
<dbReference type="RefSeq" id="WP_014287796.1">
    <property type="nucleotide sequence ID" value="NC_016645.1"/>
</dbReference>
<dbReference type="OrthoDB" id="29141at2157"/>
<dbReference type="EMBL" id="CP003098">
    <property type="protein sequence ID" value="AET31968.1"/>
    <property type="molecule type" value="Genomic_DNA"/>
</dbReference>
<dbReference type="Proteomes" id="UP000005867">
    <property type="component" value="Chromosome"/>
</dbReference>
<dbReference type="BioCyc" id="PSP1104324:GJSN-504-MONOMER"/>
<dbReference type="AlphaFoldDB" id="G7VGY5"/>
<dbReference type="HOGENOM" id="CLU_2629867_0_0_2"/>
<keyword evidence="1" id="KW-1133">Transmembrane helix</keyword>